<dbReference type="PANTHER" id="PTHR43435">
    <property type="entry name" value="RIBULOKINASE"/>
    <property type="match status" value="1"/>
</dbReference>
<evidence type="ECO:0000259" key="3">
    <source>
        <dbReference type="Pfam" id="PF00370"/>
    </source>
</evidence>
<dbReference type="GO" id="GO:0005737">
    <property type="term" value="C:cytoplasm"/>
    <property type="evidence" value="ECO:0007669"/>
    <property type="project" value="TreeGrafter"/>
</dbReference>
<keyword evidence="6" id="KW-1185">Reference proteome</keyword>
<dbReference type="RefSeq" id="WP_208045523.1">
    <property type="nucleotide sequence ID" value="NZ_JAGDYL010000008.1"/>
</dbReference>
<dbReference type="InterPro" id="IPR018485">
    <property type="entry name" value="FGGY_C"/>
</dbReference>
<dbReference type="GO" id="GO:0019150">
    <property type="term" value="F:D-ribulokinase activity"/>
    <property type="evidence" value="ECO:0007669"/>
    <property type="project" value="TreeGrafter"/>
</dbReference>
<evidence type="ECO:0000313" key="6">
    <source>
        <dbReference type="Proteomes" id="UP000664398"/>
    </source>
</evidence>
<dbReference type="PANTHER" id="PTHR43435:SF4">
    <property type="entry name" value="FGGY CARBOHYDRATE KINASE DOMAIN-CONTAINING PROTEIN"/>
    <property type="match status" value="1"/>
</dbReference>
<sequence length="514" mass="54529">MGRYLGIDVGTESVRASLFDEHGRSLGTHRSALRTVFPRPAWAEQDPEQWWSAVVESVSGALAQAGTTSVDTIAVATTSSSVAFLDEDGAPVHPAILWMDQRAAEEAAHSSRTDHPDLAYAGGGNSAEWLVTKAAWMARNRPDVWGRTARVRECHDYLVERLTGRAFASRMMAACKWNVVGDGYPSDLYALLGAPGLESKLPETVLPVGAAAAEVAPAVARELGIDGAPVVGIGGIDAHLSLVSLGELRHAAGGPLYSMVAGTSNALTLEVDEPLFDSRFWGPYPNALSQGRYLVEAGQVTTGSVLSWAAERLFGISREDLPSLLEQVERIPTASHGIIALDTFMGGRTPWRDATMRGGFLGLSLQTGPAELYRSLAEAVALGSRAVVDGLTESGIPEPGLFAVSGGITRNPLWLQLTVDAINREIAVVRDDNLTLRSCALIGHRLTQGDTPAPQFAPPVEMARPREADAAALAEAYHDYVAAQACVAGLREQTAARRSDASDGTASMVSEETI</sequence>
<organism evidence="5 6">
    <name type="scientific">Leucobacter ruminantium</name>
    <dbReference type="NCBI Taxonomy" id="1289170"/>
    <lineage>
        <taxon>Bacteria</taxon>
        <taxon>Bacillati</taxon>
        <taxon>Actinomycetota</taxon>
        <taxon>Actinomycetes</taxon>
        <taxon>Micrococcales</taxon>
        <taxon>Microbacteriaceae</taxon>
        <taxon>Leucobacter</taxon>
    </lineage>
</organism>
<evidence type="ECO:0000313" key="5">
    <source>
        <dbReference type="EMBL" id="MBO1805051.1"/>
    </source>
</evidence>
<feature type="domain" description="Carbohydrate kinase FGGY C-terminal" evidence="4">
    <location>
        <begin position="259"/>
        <end position="436"/>
    </location>
</feature>
<dbReference type="Pfam" id="PF00370">
    <property type="entry name" value="FGGY_N"/>
    <property type="match status" value="1"/>
</dbReference>
<evidence type="ECO:0000256" key="2">
    <source>
        <dbReference type="ARBA" id="ARBA00022777"/>
    </source>
</evidence>
<name>A0A939LVU2_9MICO</name>
<keyword evidence="2 5" id="KW-0418">Kinase</keyword>
<reference evidence="5" key="1">
    <citation type="submission" date="2021-03" db="EMBL/GenBank/DDBJ databases">
        <title>Leucobacter chromiisoli sp. nov., isolated from chromium-containing soil of chemical plant.</title>
        <authorList>
            <person name="Xu Z."/>
        </authorList>
    </citation>
    <scope>NUCLEOTIDE SEQUENCE</scope>
    <source>
        <strain evidence="5">A2</strain>
    </source>
</reference>
<evidence type="ECO:0000256" key="1">
    <source>
        <dbReference type="ARBA" id="ARBA00022679"/>
    </source>
</evidence>
<dbReference type="Pfam" id="PF02782">
    <property type="entry name" value="FGGY_C"/>
    <property type="match status" value="1"/>
</dbReference>
<dbReference type="PIRSF" id="PIRSF000538">
    <property type="entry name" value="GlpK"/>
    <property type="match status" value="1"/>
</dbReference>
<dbReference type="InterPro" id="IPR000577">
    <property type="entry name" value="Carb_kinase_FGGY"/>
</dbReference>
<dbReference type="Proteomes" id="UP000664398">
    <property type="component" value="Unassembled WGS sequence"/>
</dbReference>
<evidence type="ECO:0000259" key="4">
    <source>
        <dbReference type="Pfam" id="PF02782"/>
    </source>
</evidence>
<keyword evidence="1" id="KW-0808">Transferase</keyword>
<comment type="caution">
    <text evidence="5">The sequence shown here is derived from an EMBL/GenBank/DDBJ whole genome shotgun (WGS) entry which is preliminary data.</text>
</comment>
<dbReference type="Gene3D" id="3.30.420.40">
    <property type="match status" value="2"/>
</dbReference>
<dbReference type="InterPro" id="IPR043129">
    <property type="entry name" value="ATPase_NBD"/>
</dbReference>
<dbReference type="GO" id="GO:0019321">
    <property type="term" value="P:pentose metabolic process"/>
    <property type="evidence" value="ECO:0007669"/>
    <property type="project" value="TreeGrafter"/>
</dbReference>
<accession>A0A939LVU2</accession>
<dbReference type="InterPro" id="IPR018484">
    <property type="entry name" value="FGGY_N"/>
</dbReference>
<gene>
    <name evidence="5" type="ORF">J4H91_06930</name>
</gene>
<dbReference type="SUPFAM" id="SSF53067">
    <property type="entry name" value="Actin-like ATPase domain"/>
    <property type="match status" value="2"/>
</dbReference>
<proteinExistence type="predicted"/>
<dbReference type="EMBL" id="JAGDYL010000008">
    <property type="protein sequence ID" value="MBO1805051.1"/>
    <property type="molecule type" value="Genomic_DNA"/>
</dbReference>
<feature type="domain" description="Carbohydrate kinase FGGY N-terminal" evidence="3">
    <location>
        <begin position="4"/>
        <end position="242"/>
    </location>
</feature>
<dbReference type="AlphaFoldDB" id="A0A939LVU2"/>
<protein>
    <submittedName>
        <fullName evidence="5">Sugar kinase</fullName>
    </submittedName>
</protein>